<comment type="similarity">
    <text evidence="1">Belongs to the sigma-70 factor family. ECF subfamily.</text>
</comment>
<evidence type="ECO:0000256" key="4">
    <source>
        <dbReference type="ARBA" id="ARBA00023163"/>
    </source>
</evidence>
<dbReference type="InterPro" id="IPR013324">
    <property type="entry name" value="RNA_pol_sigma_r3/r4-like"/>
</dbReference>
<evidence type="ECO:0000259" key="6">
    <source>
        <dbReference type="Pfam" id="PF08281"/>
    </source>
</evidence>
<evidence type="ECO:0000259" key="5">
    <source>
        <dbReference type="Pfam" id="PF04542"/>
    </source>
</evidence>
<dbReference type="PANTHER" id="PTHR43133:SF25">
    <property type="entry name" value="RNA POLYMERASE SIGMA FACTOR RFAY-RELATED"/>
    <property type="match status" value="1"/>
</dbReference>
<dbReference type="InterPro" id="IPR013325">
    <property type="entry name" value="RNA_pol_sigma_r2"/>
</dbReference>
<dbReference type="InterPro" id="IPR007627">
    <property type="entry name" value="RNA_pol_sigma70_r2"/>
</dbReference>
<protein>
    <submittedName>
        <fullName evidence="7">RNA polymerase sigma factor</fullName>
    </submittedName>
</protein>
<keyword evidence="4" id="KW-0804">Transcription</keyword>
<dbReference type="Proteomes" id="UP000739538">
    <property type="component" value="Unassembled WGS sequence"/>
</dbReference>
<dbReference type="SUPFAM" id="SSF88946">
    <property type="entry name" value="Sigma2 domain of RNA polymerase sigma factors"/>
    <property type="match status" value="1"/>
</dbReference>
<evidence type="ECO:0000313" key="7">
    <source>
        <dbReference type="EMBL" id="MCA9755947.1"/>
    </source>
</evidence>
<evidence type="ECO:0000313" key="8">
    <source>
        <dbReference type="Proteomes" id="UP000739538"/>
    </source>
</evidence>
<keyword evidence="2" id="KW-0805">Transcription regulation</keyword>
<gene>
    <name evidence="7" type="ORF">KDA27_09110</name>
</gene>
<dbReference type="GO" id="GO:0006352">
    <property type="term" value="P:DNA-templated transcription initiation"/>
    <property type="evidence" value="ECO:0007669"/>
    <property type="project" value="InterPro"/>
</dbReference>
<sequence>MIDFQTLYERHADAVYRFALYLSGDPMSAEDIVSETFIRVWDARERVELTTVRSYLLAIARNVFLHGKRSERRLLEMPESLPDPGPDVGERIERESELNAALAALQDLPEVDRAAVLLRAQEVPYAEISTMLGLPAVAVRVRVHRARTRLARIVGSRSAQGADEGVRKNADH</sequence>
<feature type="domain" description="RNA polymerase sigma factor 70 region 4 type 2" evidence="6">
    <location>
        <begin position="100"/>
        <end position="150"/>
    </location>
</feature>
<dbReference type="InterPro" id="IPR014284">
    <property type="entry name" value="RNA_pol_sigma-70_dom"/>
</dbReference>
<organism evidence="7 8">
    <name type="scientific">Eiseniibacteriota bacterium</name>
    <dbReference type="NCBI Taxonomy" id="2212470"/>
    <lineage>
        <taxon>Bacteria</taxon>
        <taxon>Candidatus Eiseniibacteriota</taxon>
    </lineage>
</organism>
<dbReference type="InterPro" id="IPR036388">
    <property type="entry name" value="WH-like_DNA-bd_sf"/>
</dbReference>
<accession>A0A956SCX0</accession>
<proteinExistence type="inferred from homology"/>
<dbReference type="Gene3D" id="1.10.10.10">
    <property type="entry name" value="Winged helix-like DNA-binding domain superfamily/Winged helix DNA-binding domain"/>
    <property type="match status" value="1"/>
</dbReference>
<dbReference type="InterPro" id="IPR013249">
    <property type="entry name" value="RNA_pol_sigma70_r4_t2"/>
</dbReference>
<reference evidence="7" key="1">
    <citation type="submission" date="2020-04" db="EMBL/GenBank/DDBJ databases">
        <authorList>
            <person name="Zhang T."/>
        </authorList>
    </citation>
    <scope>NUCLEOTIDE SEQUENCE</scope>
    <source>
        <strain evidence="7">HKST-UBA02</strain>
    </source>
</reference>
<dbReference type="NCBIfam" id="TIGR02937">
    <property type="entry name" value="sigma70-ECF"/>
    <property type="match status" value="1"/>
</dbReference>
<feature type="domain" description="RNA polymerase sigma-70 region 2" evidence="5">
    <location>
        <begin position="7"/>
        <end position="73"/>
    </location>
</feature>
<evidence type="ECO:0000256" key="1">
    <source>
        <dbReference type="ARBA" id="ARBA00010641"/>
    </source>
</evidence>
<dbReference type="Gene3D" id="1.10.1740.10">
    <property type="match status" value="1"/>
</dbReference>
<dbReference type="EMBL" id="JAGQHS010000037">
    <property type="protein sequence ID" value="MCA9755947.1"/>
    <property type="molecule type" value="Genomic_DNA"/>
</dbReference>
<keyword evidence="3" id="KW-0731">Sigma factor</keyword>
<evidence type="ECO:0000256" key="3">
    <source>
        <dbReference type="ARBA" id="ARBA00023082"/>
    </source>
</evidence>
<dbReference type="AlphaFoldDB" id="A0A956SCX0"/>
<name>A0A956SCX0_UNCEI</name>
<dbReference type="SUPFAM" id="SSF88659">
    <property type="entry name" value="Sigma3 and sigma4 domains of RNA polymerase sigma factors"/>
    <property type="match status" value="1"/>
</dbReference>
<comment type="caution">
    <text evidence="7">The sequence shown here is derived from an EMBL/GenBank/DDBJ whole genome shotgun (WGS) entry which is preliminary data.</text>
</comment>
<dbReference type="GO" id="GO:0016987">
    <property type="term" value="F:sigma factor activity"/>
    <property type="evidence" value="ECO:0007669"/>
    <property type="project" value="UniProtKB-KW"/>
</dbReference>
<dbReference type="PANTHER" id="PTHR43133">
    <property type="entry name" value="RNA POLYMERASE ECF-TYPE SIGMA FACTO"/>
    <property type="match status" value="1"/>
</dbReference>
<dbReference type="GO" id="GO:0003677">
    <property type="term" value="F:DNA binding"/>
    <property type="evidence" value="ECO:0007669"/>
    <property type="project" value="InterPro"/>
</dbReference>
<evidence type="ECO:0000256" key="2">
    <source>
        <dbReference type="ARBA" id="ARBA00023015"/>
    </source>
</evidence>
<reference evidence="7" key="2">
    <citation type="journal article" date="2021" name="Microbiome">
        <title>Successional dynamics and alternative stable states in a saline activated sludge microbial community over 9 years.</title>
        <authorList>
            <person name="Wang Y."/>
            <person name="Ye J."/>
            <person name="Ju F."/>
            <person name="Liu L."/>
            <person name="Boyd J.A."/>
            <person name="Deng Y."/>
            <person name="Parks D.H."/>
            <person name="Jiang X."/>
            <person name="Yin X."/>
            <person name="Woodcroft B.J."/>
            <person name="Tyson G.W."/>
            <person name="Hugenholtz P."/>
            <person name="Polz M.F."/>
            <person name="Zhang T."/>
        </authorList>
    </citation>
    <scope>NUCLEOTIDE SEQUENCE</scope>
    <source>
        <strain evidence="7">HKST-UBA02</strain>
    </source>
</reference>
<dbReference type="Pfam" id="PF04542">
    <property type="entry name" value="Sigma70_r2"/>
    <property type="match status" value="1"/>
</dbReference>
<dbReference type="Pfam" id="PF08281">
    <property type="entry name" value="Sigma70_r4_2"/>
    <property type="match status" value="1"/>
</dbReference>
<dbReference type="InterPro" id="IPR039425">
    <property type="entry name" value="RNA_pol_sigma-70-like"/>
</dbReference>